<organism evidence="1 2">
    <name type="scientific">Fuerstiella marisgermanici</name>
    <dbReference type="NCBI Taxonomy" id="1891926"/>
    <lineage>
        <taxon>Bacteria</taxon>
        <taxon>Pseudomonadati</taxon>
        <taxon>Planctomycetota</taxon>
        <taxon>Planctomycetia</taxon>
        <taxon>Planctomycetales</taxon>
        <taxon>Planctomycetaceae</taxon>
        <taxon>Fuerstiella</taxon>
    </lineage>
</organism>
<accession>A0A1P8WKG5</accession>
<name>A0A1P8WKG5_9PLAN</name>
<dbReference type="RefSeq" id="WP_218922226.1">
    <property type="nucleotide sequence ID" value="NZ_CP017641.1"/>
</dbReference>
<proteinExistence type="predicted"/>
<keyword evidence="2" id="KW-1185">Reference proteome</keyword>
<sequence>MSTPQLPMPGLAHLALPKVCGMPLRKWREPGTLSPHESTKEPSGVCITLRTNGLQRCSMNESRSWSQGRR</sequence>
<dbReference type="Proteomes" id="UP000187735">
    <property type="component" value="Chromosome"/>
</dbReference>
<dbReference type="KEGG" id="fmr:Fuma_04177"/>
<reference evidence="1 2" key="1">
    <citation type="journal article" date="2016" name="Front. Microbiol.">
        <title>Fuerstia marisgermanicae gen. nov., sp. nov., an Unusual Member of the Phylum Planctomycetes from the German Wadden Sea.</title>
        <authorList>
            <person name="Kohn T."/>
            <person name="Heuer A."/>
            <person name="Jogler M."/>
            <person name="Vollmers J."/>
            <person name="Boedeker C."/>
            <person name="Bunk B."/>
            <person name="Rast P."/>
            <person name="Borchert D."/>
            <person name="Glockner I."/>
            <person name="Freese H.M."/>
            <person name="Klenk H.P."/>
            <person name="Overmann J."/>
            <person name="Kaster A.K."/>
            <person name="Rohde M."/>
            <person name="Wiegand S."/>
            <person name="Jogler C."/>
        </authorList>
    </citation>
    <scope>NUCLEOTIDE SEQUENCE [LARGE SCALE GENOMIC DNA]</scope>
    <source>
        <strain evidence="1 2">NH11</strain>
    </source>
</reference>
<protein>
    <submittedName>
        <fullName evidence="1">Uncharacterized protein</fullName>
    </submittedName>
</protein>
<dbReference type="AlphaFoldDB" id="A0A1P8WKG5"/>
<evidence type="ECO:0000313" key="2">
    <source>
        <dbReference type="Proteomes" id="UP000187735"/>
    </source>
</evidence>
<evidence type="ECO:0000313" key="1">
    <source>
        <dbReference type="EMBL" id="APZ94545.1"/>
    </source>
</evidence>
<gene>
    <name evidence="1" type="ORF">Fuma_04177</name>
</gene>
<dbReference type="EMBL" id="CP017641">
    <property type="protein sequence ID" value="APZ94545.1"/>
    <property type="molecule type" value="Genomic_DNA"/>
</dbReference>
<dbReference type="STRING" id="1891926.Fuma_04177"/>